<dbReference type="InterPro" id="IPR005119">
    <property type="entry name" value="LysR_subst-bd"/>
</dbReference>
<evidence type="ECO:0000256" key="2">
    <source>
        <dbReference type="ARBA" id="ARBA00023015"/>
    </source>
</evidence>
<dbReference type="PRINTS" id="PR00039">
    <property type="entry name" value="HTHLYSR"/>
</dbReference>
<evidence type="ECO:0000256" key="1">
    <source>
        <dbReference type="ARBA" id="ARBA00009437"/>
    </source>
</evidence>
<dbReference type="Pfam" id="PF00126">
    <property type="entry name" value="HTH_1"/>
    <property type="match status" value="1"/>
</dbReference>
<keyword evidence="2" id="KW-0805">Transcription regulation</keyword>
<dbReference type="EMBL" id="JBANDC010000027">
    <property type="protein sequence ID" value="MEM4990602.1"/>
    <property type="molecule type" value="Genomic_DNA"/>
</dbReference>
<gene>
    <name evidence="6" type="ORF">V8G57_24655</name>
</gene>
<evidence type="ECO:0000259" key="5">
    <source>
        <dbReference type="PROSITE" id="PS50931"/>
    </source>
</evidence>
<dbReference type="Pfam" id="PF03466">
    <property type="entry name" value="LysR_substrate"/>
    <property type="match status" value="1"/>
</dbReference>
<reference evidence="6 7" key="1">
    <citation type="submission" date="2024-02" db="EMBL/GenBank/DDBJ databases">
        <title>Draft genome sequence of Collimonas sp. strain H4R21, an effective mineral-weathering bacterial strain isolated from the beech rhizosphere.</title>
        <authorList>
            <person name="Morin E."/>
            <person name="Uroz S."/>
            <person name="Leveau J.H.J."/>
            <person name="Kumar R."/>
            <person name="Rey M.W."/>
            <person name="Pham J."/>
        </authorList>
    </citation>
    <scope>NUCLEOTIDE SEQUENCE [LARGE SCALE GENOMIC DNA]</scope>
    <source>
        <strain evidence="6 7">H4R21</strain>
    </source>
</reference>
<dbReference type="InterPro" id="IPR000847">
    <property type="entry name" value="LysR_HTH_N"/>
</dbReference>
<dbReference type="SUPFAM" id="SSF53850">
    <property type="entry name" value="Periplasmic binding protein-like II"/>
    <property type="match status" value="1"/>
</dbReference>
<evidence type="ECO:0000313" key="7">
    <source>
        <dbReference type="Proteomes" id="UP001495910"/>
    </source>
</evidence>
<proteinExistence type="inferred from homology"/>
<dbReference type="Gene3D" id="1.10.10.10">
    <property type="entry name" value="Winged helix-like DNA-binding domain superfamily/Winged helix DNA-binding domain"/>
    <property type="match status" value="1"/>
</dbReference>
<dbReference type="InterPro" id="IPR036388">
    <property type="entry name" value="WH-like_DNA-bd_sf"/>
</dbReference>
<evidence type="ECO:0000313" key="6">
    <source>
        <dbReference type="EMBL" id="MEM4990602.1"/>
    </source>
</evidence>
<dbReference type="PANTHER" id="PTHR30537:SF3">
    <property type="entry name" value="TRANSCRIPTIONAL REGULATORY PROTEIN"/>
    <property type="match status" value="1"/>
</dbReference>
<dbReference type="Proteomes" id="UP001495910">
    <property type="component" value="Unassembled WGS sequence"/>
</dbReference>
<organism evidence="6 7">
    <name type="scientific">Collimonas rhizosphaerae</name>
    <dbReference type="NCBI Taxonomy" id="3126357"/>
    <lineage>
        <taxon>Bacteria</taxon>
        <taxon>Pseudomonadati</taxon>
        <taxon>Pseudomonadota</taxon>
        <taxon>Betaproteobacteria</taxon>
        <taxon>Burkholderiales</taxon>
        <taxon>Oxalobacteraceae</taxon>
        <taxon>Collimonas</taxon>
    </lineage>
</organism>
<dbReference type="RefSeq" id="WP_342831612.1">
    <property type="nucleotide sequence ID" value="NZ_JBANDC010000027.1"/>
</dbReference>
<dbReference type="SUPFAM" id="SSF46785">
    <property type="entry name" value="Winged helix' DNA-binding domain"/>
    <property type="match status" value="1"/>
</dbReference>
<dbReference type="Gene3D" id="3.40.190.290">
    <property type="match status" value="1"/>
</dbReference>
<keyword evidence="4" id="KW-0804">Transcription</keyword>
<protein>
    <submittedName>
        <fullName evidence="6">LysR family transcriptional regulator</fullName>
    </submittedName>
</protein>
<dbReference type="PROSITE" id="PS50931">
    <property type="entry name" value="HTH_LYSR"/>
    <property type="match status" value="1"/>
</dbReference>
<dbReference type="InterPro" id="IPR058163">
    <property type="entry name" value="LysR-type_TF_proteobact-type"/>
</dbReference>
<keyword evidence="3" id="KW-0238">DNA-binding</keyword>
<comment type="similarity">
    <text evidence="1">Belongs to the LysR transcriptional regulatory family.</text>
</comment>
<comment type="caution">
    <text evidence="6">The sequence shown here is derived from an EMBL/GenBank/DDBJ whole genome shotgun (WGS) entry which is preliminary data.</text>
</comment>
<accession>A0ABU9Q306</accession>
<name>A0ABU9Q306_9BURK</name>
<evidence type="ECO:0000256" key="4">
    <source>
        <dbReference type="ARBA" id="ARBA00023163"/>
    </source>
</evidence>
<evidence type="ECO:0000256" key="3">
    <source>
        <dbReference type="ARBA" id="ARBA00023125"/>
    </source>
</evidence>
<feature type="domain" description="HTH lysR-type" evidence="5">
    <location>
        <begin position="12"/>
        <end position="63"/>
    </location>
</feature>
<dbReference type="InterPro" id="IPR036390">
    <property type="entry name" value="WH_DNA-bd_sf"/>
</dbReference>
<sequence>MTTQEPGWDLYRAFLAVLEEGSLSGGARSLGLTQPTMGRQIEALELALGVKLFTRSQTGLAATDTALTLRPFAENLRATASALRRASTGAGGGGTVRVTAPEVVCVEVLPPILTALRETHPAIKIELVASNRTQDLLQRDADIAVRMVQPSQAALVARRVGAIPLRLFAHRRYLDLAGMPASIAALKQHTLIGFDQETNYIRAMQKRGLPLSRDMFSLCTDNQLAQLAAIRAGYGIGMCQAPLARHNPDLSPVLPETVRDQLETWIVMHEDLRSSERCRIVFDALANGVSRYITDADHPARSTPWTD</sequence>
<keyword evidence="7" id="KW-1185">Reference proteome</keyword>
<dbReference type="PANTHER" id="PTHR30537">
    <property type="entry name" value="HTH-TYPE TRANSCRIPTIONAL REGULATOR"/>
    <property type="match status" value="1"/>
</dbReference>